<dbReference type="RefSeq" id="WP_261833640.1">
    <property type="nucleotide sequence ID" value="NZ_AP024881.1"/>
</dbReference>
<protein>
    <submittedName>
        <fullName evidence="3">Uncharacterized protein</fullName>
    </submittedName>
</protein>
<feature type="compositionally biased region" description="Polar residues" evidence="1">
    <location>
        <begin position="85"/>
        <end position="94"/>
    </location>
</feature>
<keyword evidence="2" id="KW-0732">Signal</keyword>
<sequence length="94" mass="10027">MKIKSLTLALVTLASSASLAHAAAPAINSVTASINSNLSQYTWEDPSNKSGGGYWEDPSNKTGGGYWADPSNKTGGGYWLEDPSKNNQSKNRHR</sequence>
<name>A0A0B8NRR9_9VIBR</name>
<reference evidence="3 4" key="1">
    <citation type="submission" date="2015-01" db="EMBL/GenBank/DDBJ databases">
        <title>Vibrio sp. C1 JCM 19231 whole genome shotgun sequence.</title>
        <authorList>
            <person name="Sawabe T."/>
            <person name="Meirelles P."/>
            <person name="Feng G."/>
            <person name="Sayaka M."/>
            <person name="Hattori M."/>
            <person name="Ohkuma M."/>
        </authorList>
    </citation>
    <scope>NUCLEOTIDE SEQUENCE [LARGE SCALE GENOMIC DNA]</scope>
    <source>
        <strain evidence="4">JCM 19231</strain>
    </source>
</reference>
<evidence type="ECO:0000256" key="1">
    <source>
        <dbReference type="SAM" id="MobiDB-lite"/>
    </source>
</evidence>
<feature type="region of interest" description="Disordered" evidence="1">
    <location>
        <begin position="40"/>
        <end position="94"/>
    </location>
</feature>
<evidence type="ECO:0000256" key="2">
    <source>
        <dbReference type="SAM" id="SignalP"/>
    </source>
</evidence>
<comment type="caution">
    <text evidence="3">The sequence shown here is derived from an EMBL/GenBank/DDBJ whole genome shotgun (WGS) entry which is preliminary data.</text>
</comment>
<dbReference type="Proteomes" id="UP000031671">
    <property type="component" value="Unassembled WGS sequence"/>
</dbReference>
<organism evidence="3 4">
    <name type="scientific">Vibrio ishigakensis</name>
    <dbReference type="NCBI Taxonomy" id="1481914"/>
    <lineage>
        <taxon>Bacteria</taxon>
        <taxon>Pseudomonadati</taxon>
        <taxon>Pseudomonadota</taxon>
        <taxon>Gammaproteobacteria</taxon>
        <taxon>Vibrionales</taxon>
        <taxon>Vibrionaceae</taxon>
        <taxon>Vibrio</taxon>
    </lineage>
</organism>
<proteinExistence type="predicted"/>
<feature type="chain" id="PRO_5002139391" evidence="2">
    <location>
        <begin position="23"/>
        <end position="94"/>
    </location>
</feature>
<dbReference type="EMBL" id="BBRZ01000049">
    <property type="protein sequence ID" value="GAM57265.1"/>
    <property type="molecule type" value="Genomic_DNA"/>
</dbReference>
<gene>
    <name evidence="3" type="ORF">JCM19231_1426</name>
</gene>
<keyword evidence="4" id="KW-1185">Reference proteome</keyword>
<reference evidence="3 4" key="2">
    <citation type="submission" date="2015-01" db="EMBL/GenBank/DDBJ databases">
        <authorList>
            <consortium name="NBRP consortium"/>
            <person name="Sawabe T."/>
            <person name="Meirelles P."/>
            <person name="Feng G."/>
            <person name="Sayaka M."/>
            <person name="Hattori M."/>
            <person name="Ohkuma M."/>
        </authorList>
    </citation>
    <scope>NUCLEOTIDE SEQUENCE [LARGE SCALE GENOMIC DNA]</scope>
    <source>
        <strain evidence="4">JCM 19231</strain>
    </source>
</reference>
<feature type="signal peptide" evidence="2">
    <location>
        <begin position="1"/>
        <end position="22"/>
    </location>
</feature>
<accession>A0A0B8NRR9</accession>
<dbReference type="AlphaFoldDB" id="A0A0B8NRR9"/>
<evidence type="ECO:0000313" key="4">
    <source>
        <dbReference type="Proteomes" id="UP000031671"/>
    </source>
</evidence>
<evidence type="ECO:0000313" key="3">
    <source>
        <dbReference type="EMBL" id="GAM57265.1"/>
    </source>
</evidence>